<dbReference type="InterPro" id="IPR000014">
    <property type="entry name" value="PAS"/>
</dbReference>
<feature type="region of interest" description="Disordered" evidence="2">
    <location>
        <begin position="683"/>
        <end position="717"/>
    </location>
</feature>
<dbReference type="GO" id="GO:0008757">
    <property type="term" value="F:S-adenosylmethionine-dependent methyltransferase activity"/>
    <property type="evidence" value="ECO:0007669"/>
    <property type="project" value="InterPro"/>
</dbReference>
<evidence type="ECO:0000313" key="7">
    <source>
        <dbReference type="Proteomes" id="UP001139408"/>
    </source>
</evidence>
<keyword evidence="1" id="KW-0378">Hydrolase</keyword>
<dbReference type="Pfam" id="PF13426">
    <property type="entry name" value="PAS_9"/>
    <property type="match status" value="1"/>
</dbReference>
<dbReference type="InterPro" id="IPR035909">
    <property type="entry name" value="CheB_C"/>
</dbReference>
<dbReference type="SMART" id="SM00138">
    <property type="entry name" value="MeTrc"/>
    <property type="match status" value="1"/>
</dbReference>
<dbReference type="SUPFAM" id="SSF53335">
    <property type="entry name" value="S-adenosyl-L-methionine-dependent methyltransferases"/>
    <property type="match status" value="1"/>
</dbReference>
<name>A0A9X2CE07_9GAMM</name>
<reference evidence="6" key="1">
    <citation type="submission" date="2022-01" db="EMBL/GenBank/DDBJ databases">
        <title>Whole genome-based taxonomy of the Shewanellaceae.</title>
        <authorList>
            <person name="Martin-Rodriguez A.J."/>
        </authorList>
    </citation>
    <scope>NUCLEOTIDE SEQUENCE</scope>
    <source>
        <strain evidence="6">DSM 23803</strain>
    </source>
</reference>
<dbReference type="PANTHER" id="PTHR24422">
    <property type="entry name" value="CHEMOTAXIS PROTEIN METHYLTRANSFERASE"/>
    <property type="match status" value="1"/>
</dbReference>
<dbReference type="GO" id="GO:0005737">
    <property type="term" value="C:cytoplasm"/>
    <property type="evidence" value="ECO:0007669"/>
    <property type="project" value="InterPro"/>
</dbReference>
<dbReference type="Proteomes" id="UP001139408">
    <property type="component" value="Unassembled WGS sequence"/>
</dbReference>
<dbReference type="GO" id="GO:0008984">
    <property type="term" value="F:protein-glutamate methylesterase activity"/>
    <property type="evidence" value="ECO:0007669"/>
    <property type="project" value="InterPro"/>
</dbReference>
<dbReference type="EMBL" id="JAKILJ010000050">
    <property type="protein sequence ID" value="MCL1107138.1"/>
    <property type="molecule type" value="Genomic_DNA"/>
</dbReference>
<evidence type="ECO:0000313" key="6">
    <source>
        <dbReference type="EMBL" id="MCL1107138.1"/>
    </source>
</evidence>
<evidence type="ECO:0000259" key="4">
    <source>
        <dbReference type="PROSITE" id="PS50122"/>
    </source>
</evidence>
<dbReference type="PROSITE" id="PS50123">
    <property type="entry name" value="CHER"/>
    <property type="match status" value="1"/>
</dbReference>
<dbReference type="PROSITE" id="PS50122">
    <property type="entry name" value="CHEB"/>
    <property type="match status" value="1"/>
</dbReference>
<accession>A0A9X2CE07</accession>
<sequence length="1003" mass="113574">MSEEQKPDLKTSSNNLPPKLIVVGVGASAGGLEALQSLLSNMPTDIGMALVVAQHLSPSYKSMMTELLEKESTISVVTATDNAPMQPNKVYICPPNTNIEITANDRIRLLSYPEGRHTTPRPSVDMLFESIAEHKNDFAIGVVLSGTGTDGSRGIRAIKGENGFGIVQDPNDAKYDGMPNSAINSGHVDLILQATEIGHELKNIIHFPRNTGIDNDGTMPRETYHGIIKQLKARCNVDFSLYKENTILRRIERRMTSLKIHHSSDYLAHLKENKDEITYLFNDMLIGVTSFFRDPRAFENLQRELTNYIQNKNNKSLRFWCVACSTGEEPYTLAIILTEILGDSIDDYKIQIFATDIDKNSINFARQAVYPETALNFIPRSIKNKYFVLNSDQYEVIKPIKSKVIFSVHDVNNDPPFLRLDLITCRNLMIYFTVELQRQLLPTFHYALNPKGLLMLGQSESIGVFQEQYRPLSKTGKIYETLFVGKQLPPERTSNRGISLSTNNIQDLKPVLTSQHNRNKVDAELSEIIANTLREYVLPNAILLNENQDIIFTQGDNVLLVRPTGLPSNNIFKNLHPQLSIDLRSAFHNIHNGQKTADTGYQSFNLNGNNVWVKLVLLSIKRDGPLGSLTLIFSQIEQPENIPLLTTDKQESSNQAIALEQQRLLAKTKEQLQNVIEELETSNEEMQSMNEELQSSNEELQSSNEELETTNEELQSTNEELQTAYAELRMAYEEREHQRNELDGLKAELQHSNTLLHEAERSAKMGSWFWDIPSRKLEWSNGCYELFGLDKEVFHPSYEAFIGLASGEYRSRLENQLTNLLHNKAVQPFIFEALDVNRNITIMSLEAVVSFNDLKQATRVMGTIRDITSTVMKEKEQVVYKDTITYLLNNTLTASFVLDIDKLQIEYINAAFQKLLGYSEVVINALADEKLFTLFNTKDAITFKSIIDKVSKSKVGDCFPGKYAIKPKDSNDFINVYANHTVYELHDETGLPRKMLVTLFASQ</sequence>
<evidence type="ECO:0000256" key="2">
    <source>
        <dbReference type="SAM" id="MobiDB-lite"/>
    </source>
</evidence>
<dbReference type="Pfam" id="PF01339">
    <property type="entry name" value="CheB_methylest"/>
    <property type="match status" value="1"/>
</dbReference>
<dbReference type="SUPFAM" id="SSF55785">
    <property type="entry name" value="PYP-like sensor domain (PAS domain)"/>
    <property type="match status" value="1"/>
</dbReference>
<dbReference type="GO" id="GO:0006935">
    <property type="term" value="P:chemotaxis"/>
    <property type="evidence" value="ECO:0007669"/>
    <property type="project" value="UniProtKB-UniRule"/>
</dbReference>
<feature type="domain" description="CheR-type methyltransferase" evidence="5">
    <location>
        <begin position="212"/>
        <end position="462"/>
    </location>
</feature>
<dbReference type="InterPro" id="IPR000780">
    <property type="entry name" value="CheR_MeTrfase"/>
</dbReference>
<protein>
    <submittedName>
        <fullName evidence="6">PAS domain-containing protein</fullName>
    </submittedName>
</protein>
<dbReference type="Gene3D" id="3.40.50.180">
    <property type="entry name" value="Methylesterase CheB, C-terminal domain"/>
    <property type="match status" value="1"/>
</dbReference>
<dbReference type="PANTHER" id="PTHR24422:SF10">
    <property type="entry name" value="CHEMOTAXIS PROTEIN METHYLTRANSFERASE 2"/>
    <property type="match status" value="1"/>
</dbReference>
<keyword evidence="7" id="KW-1185">Reference proteome</keyword>
<evidence type="ECO:0000259" key="3">
    <source>
        <dbReference type="PROSITE" id="PS50112"/>
    </source>
</evidence>
<evidence type="ECO:0000259" key="5">
    <source>
        <dbReference type="PROSITE" id="PS50123"/>
    </source>
</evidence>
<dbReference type="Pfam" id="PF01739">
    <property type="entry name" value="CheR"/>
    <property type="match status" value="1"/>
</dbReference>
<dbReference type="SUPFAM" id="SSF47757">
    <property type="entry name" value="Chemotaxis receptor methyltransferase CheR, N-terminal domain"/>
    <property type="match status" value="1"/>
</dbReference>
<dbReference type="CDD" id="cd16434">
    <property type="entry name" value="CheB-CheR_fusion"/>
    <property type="match status" value="1"/>
</dbReference>
<dbReference type="AlphaFoldDB" id="A0A9X2CE07"/>
<evidence type="ECO:0000256" key="1">
    <source>
        <dbReference type="PROSITE-ProRule" id="PRU00050"/>
    </source>
</evidence>
<dbReference type="RefSeq" id="WP_188926583.1">
    <property type="nucleotide sequence ID" value="NZ_BMQI01000048.1"/>
</dbReference>
<feature type="active site" evidence="1">
    <location>
        <position position="55"/>
    </location>
</feature>
<comment type="caution">
    <text evidence="6">The sequence shown here is derived from an EMBL/GenBank/DDBJ whole genome shotgun (WGS) entry which is preliminary data.</text>
</comment>
<keyword evidence="1" id="KW-0145">Chemotaxis</keyword>
<dbReference type="PROSITE" id="PS50112">
    <property type="entry name" value="PAS"/>
    <property type="match status" value="1"/>
</dbReference>
<proteinExistence type="predicted"/>
<feature type="domain" description="PAS" evidence="3">
    <location>
        <begin position="880"/>
        <end position="954"/>
    </location>
</feature>
<gene>
    <name evidence="6" type="ORF">L2749_18110</name>
</gene>
<feature type="domain" description="CheB-type methylesterase" evidence="4">
    <location>
        <begin position="16"/>
        <end position="208"/>
    </location>
</feature>
<dbReference type="SUPFAM" id="SSF52738">
    <property type="entry name" value="Methylesterase CheB, C-terminal domain"/>
    <property type="match status" value="1"/>
</dbReference>
<dbReference type="CDD" id="cd02440">
    <property type="entry name" value="AdoMet_MTases"/>
    <property type="match status" value="1"/>
</dbReference>
<dbReference type="InterPro" id="IPR000673">
    <property type="entry name" value="Sig_transdc_resp-reg_Me-estase"/>
</dbReference>
<dbReference type="InterPro" id="IPR022641">
    <property type="entry name" value="CheR_N"/>
</dbReference>
<dbReference type="InterPro" id="IPR050903">
    <property type="entry name" value="Bact_Chemotaxis_MeTrfase"/>
</dbReference>
<dbReference type="InterPro" id="IPR029063">
    <property type="entry name" value="SAM-dependent_MTases_sf"/>
</dbReference>
<dbReference type="Pfam" id="PF03705">
    <property type="entry name" value="CheR_N"/>
    <property type="match status" value="1"/>
</dbReference>
<feature type="active site" evidence="1">
    <location>
        <position position="150"/>
    </location>
</feature>
<dbReference type="InterPro" id="IPR022642">
    <property type="entry name" value="CheR_C"/>
</dbReference>
<feature type="active site" evidence="1">
    <location>
        <position position="28"/>
    </location>
</feature>
<organism evidence="6 7">
    <name type="scientific">Shewanella algicola</name>
    <dbReference type="NCBI Taxonomy" id="640633"/>
    <lineage>
        <taxon>Bacteria</taxon>
        <taxon>Pseudomonadati</taxon>
        <taxon>Pseudomonadota</taxon>
        <taxon>Gammaproteobacteria</taxon>
        <taxon>Alteromonadales</taxon>
        <taxon>Shewanellaceae</taxon>
        <taxon>Shewanella</taxon>
    </lineage>
</organism>
<dbReference type="PRINTS" id="PR00996">
    <property type="entry name" value="CHERMTFRASE"/>
</dbReference>
<feature type="compositionally biased region" description="Low complexity" evidence="2">
    <location>
        <begin position="687"/>
        <end position="704"/>
    </location>
</feature>
<dbReference type="Gene3D" id="3.30.450.20">
    <property type="entry name" value="PAS domain"/>
    <property type="match status" value="1"/>
</dbReference>
<dbReference type="GO" id="GO:0000156">
    <property type="term" value="F:phosphorelay response regulator activity"/>
    <property type="evidence" value="ECO:0007669"/>
    <property type="project" value="InterPro"/>
</dbReference>
<dbReference type="Gene3D" id="3.40.50.150">
    <property type="entry name" value="Vaccinia Virus protein VP39"/>
    <property type="match status" value="1"/>
</dbReference>
<dbReference type="InterPro" id="IPR035965">
    <property type="entry name" value="PAS-like_dom_sf"/>
</dbReference>